<dbReference type="InterPro" id="IPR011009">
    <property type="entry name" value="Kinase-like_dom_sf"/>
</dbReference>
<feature type="compositionally biased region" description="Basic and acidic residues" evidence="1">
    <location>
        <begin position="381"/>
        <end position="394"/>
    </location>
</feature>
<feature type="region of interest" description="Disordered" evidence="1">
    <location>
        <begin position="1896"/>
        <end position="2005"/>
    </location>
</feature>
<dbReference type="PROSITE" id="PS00108">
    <property type="entry name" value="PROTEIN_KINASE_ST"/>
    <property type="match status" value="1"/>
</dbReference>
<reference evidence="3" key="1">
    <citation type="journal article" date="2021" name="Proc. Natl. Acad. Sci. U.S.A.">
        <title>Three genomes in the algal genus Volvox reveal the fate of a haploid sex-determining region after a transition to homothallism.</title>
        <authorList>
            <person name="Yamamoto K."/>
            <person name="Hamaji T."/>
            <person name="Kawai-Toyooka H."/>
            <person name="Matsuzaki R."/>
            <person name="Takahashi F."/>
            <person name="Nishimura Y."/>
            <person name="Kawachi M."/>
            <person name="Noguchi H."/>
            <person name="Minakuchi Y."/>
            <person name="Umen J.G."/>
            <person name="Toyoda A."/>
            <person name="Nozaki H."/>
        </authorList>
    </citation>
    <scope>NUCLEOTIDE SEQUENCE</scope>
    <source>
        <strain evidence="3">NIES-3780</strain>
    </source>
</reference>
<feature type="compositionally biased region" description="Polar residues" evidence="1">
    <location>
        <begin position="328"/>
        <end position="337"/>
    </location>
</feature>
<protein>
    <recommendedName>
        <fullName evidence="2">Protein kinase domain-containing protein</fullName>
    </recommendedName>
</protein>
<organism evidence="3 4">
    <name type="scientific">Volvox africanus</name>
    <dbReference type="NCBI Taxonomy" id="51714"/>
    <lineage>
        <taxon>Eukaryota</taxon>
        <taxon>Viridiplantae</taxon>
        <taxon>Chlorophyta</taxon>
        <taxon>core chlorophytes</taxon>
        <taxon>Chlorophyceae</taxon>
        <taxon>CS clade</taxon>
        <taxon>Chlamydomonadales</taxon>
        <taxon>Volvocaceae</taxon>
        <taxon>Volvox</taxon>
    </lineage>
</organism>
<feature type="region of interest" description="Disordered" evidence="1">
    <location>
        <begin position="1728"/>
        <end position="1769"/>
    </location>
</feature>
<dbReference type="PANTHER" id="PTHR44329:SF289">
    <property type="entry name" value="SERINE_THREONINE-PROTEIN KINASE VIK"/>
    <property type="match status" value="1"/>
</dbReference>
<sequence>MLLLCCFTGGTAEPQYLQSQQQDAHLDITPETTSITAGRDTPVAPLPSLIPSLSVVANDCMEEDRRSSPATSRNLLKLPVGAPRFSELYARLSHIRGSWHARGVAAMHVLSQQLGLQIATLWALSSDGTYFVVQASGGPRRHALRPGASTPAALGDRQANSLQRVQASKMTTVYSCIEGGPNEGTPAAGAAAGAAAGLVDPLNCHQYLGNPQGSGRPAASIAASSQHSSRVAPAGMPLGPGGGAVTACSLGGGGSETTNPASLAMSRLPHDLAELAAVTGGALTDFAVLPLMSGGEVVGAVTLGLHRAQIPPQRRAGSRKVSDDASRRNSAANSTVPVAATVTDSGIASTGGGGGGGGGVVAAAVAATFTGVQRSPSSLTDRIRRALTRDKDKDREDEDGSRPASRAGSATSGGQKQSSCRMVVSTTAPAAASSPPALPSTCWLHSAACVYQLSQLAHFLGYGFFSDTEQSSFVAQSCSLVSGVSAAPDVQNLVNCLIGTTKSLIYQRFRLQAQCLVALVHSSGTTAAFFKQQRTPRGSAARAGGVAGAAASTMAVQGRAQSQRDMASQQRPLTINAAAAAAAAPGMGIGVSNPAVVASAGHCGPGTGGALPAAAALLQANLSNTSGGAGGGGAGGGGGVGGVSSSLHGLSAVLLGRKTRSQSQMRTTRSVPLQDPDNLMGYVSETMSTSVTATVISLSHTLLHDALHSQPPAGTAVRSCADTLARDGAPIRDISLACRLCDSRFGAGLGGALGEDSVNNSGAFAGHSASHAPPLSASPSMLRKSTCGRYAPLGSLVIALGLGFGAAAVGGSTGSTRVSGVGARSSPDVGQTRGLMEAHPVSMGEDFSCQNTMGGQVAGTIGTGVGGSGLGVGVNAGVGGGVMMVSTGNEPILALYVGFREVLQESALERVLEEMTQVAELVAPSVQQRLLGSLLSEWAQMSSRLMHPSSFIGGQSVLSQGAGGGGSRRGRRRSSHEWTEALGTVELWPPSASNLSFALEDPAPLSHLQVLVNSLHSTLSSIQVERALEEGTDSPLLANDMRGLELLQQIGRGGQGVVYRGRMHGIHVAVKVIPTAEGGGGMGPVDRDVAFEPDNAEAARRAARRQRALLRDALEVAASAAVAHPHLVQLHTYFTDVMVVEYEGDEGRFRLMHVADTAPGDPTGAINLVLVLEYCDGGNLRQAMERGVFFRRDARLAASPASLPAARAEAAGAGGAAAALAAAAELHPNFEFIYLTLLEVALAIRHMHAMRLAHCDLKPSNVLLRSAPHDPRGFTCKLSDFGCVQLMRDVATTAVSSTGMETNAVNGATAMAGIQNNFAAVASAATSPAAAASTAVSATSGTSAASGSSPHAAAPGAIAAEGPRLGFLSGHVLGTPSHLAPEAFLPGQVLDGSVDIYSFGMLMWEVLVGIPALAGLSAARVHSYTSRGLRPQFPHNTPEHYRNLAHACWAQDPRKRPNASALVVALHKALMQISPAAALEVRSMVMVNESGPVLYGAASVSPVPPSASNLHAYLHPHPHHPQHTPSLFGRSPAVSDVPIGVAAAAGASVGAPMAAAPGGHATSAVAVTGPLDAQHLIGGGAVVGSLGGSNCGAGSSQSCRQAFNRPSSLGRGHRSVTNNSDASAIGSGGGCVAGAPSVAAAVSATVAGAAHMPQTLWPSRSFRRPQGNGGSARRRSLSAYHGIGGVISVTAAAAASVGGGVGIGGAPLPVSARSSIGGGSPLLLHLAQSRMSRSSRTPEPLSPGEEKNQYPVHQGADQHHHQSNFSGSPLLDMQFAAGRTEPAHDVPSYGGIMGTGAVAAAVSGLPSARPGSNGSISLGGNGNGVNGGGYGGGGRGGDANGGGSGHATEVCLATAADMVDVALVAAGRIGSGTEGRGGSGAGMLLTRGSLSDFGIMHGGPSSLASGSSAGTQTGGGQAGAVGTSHPFQHSHLPHHHHQQIPYQSLLPGARGGPASPMAAITGSGAAGRRVSSRGSRNSRGSRGLGSSSRSMEGSNGSGNTGGGGGSAVAVRRIGGHAYGVAGATATLSLAAAPIVELVEAGSVPVHVSVSPQAATSAISPSSAVSRQGSRMATIDNYGEGAGSESTFYTASNSMARSSSSAANTAVLTELLPPSRGQSAVGTF</sequence>
<feature type="region of interest" description="Disordered" evidence="1">
    <location>
        <begin position="311"/>
        <end position="337"/>
    </location>
</feature>
<feature type="compositionally biased region" description="Polar residues" evidence="1">
    <location>
        <begin position="408"/>
        <end position="420"/>
    </location>
</feature>
<feature type="compositionally biased region" description="Low complexity" evidence="1">
    <location>
        <begin position="1962"/>
        <end position="1994"/>
    </location>
</feature>
<proteinExistence type="predicted"/>
<gene>
    <name evidence="3" type="ORF">Vafri_6679</name>
</gene>
<accession>A0A8J4B0N7</accession>
<dbReference type="Gene3D" id="3.30.200.20">
    <property type="entry name" value="Phosphorylase Kinase, domain 1"/>
    <property type="match status" value="1"/>
</dbReference>
<feature type="region of interest" description="Disordered" evidence="1">
    <location>
        <begin position="957"/>
        <end position="976"/>
    </location>
</feature>
<feature type="compositionally biased region" description="Gly residues" evidence="1">
    <location>
        <begin position="1995"/>
        <end position="2005"/>
    </location>
</feature>
<dbReference type="Gene3D" id="1.10.510.10">
    <property type="entry name" value="Transferase(Phosphotransferase) domain 1"/>
    <property type="match status" value="1"/>
</dbReference>
<feature type="region of interest" description="Disordered" evidence="1">
    <location>
        <begin position="376"/>
        <end position="420"/>
    </location>
</feature>
<feature type="domain" description="Protein kinase" evidence="2">
    <location>
        <begin position="1044"/>
        <end position="1470"/>
    </location>
</feature>
<dbReference type="InterPro" id="IPR001245">
    <property type="entry name" value="Ser-Thr/Tyr_kinase_cat_dom"/>
</dbReference>
<dbReference type="EMBL" id="BNCO01000009">
    <property type="protein sequence ID" value="GIL50491.1"/>
    <property type="molecule type" value="Genomic_DNA"/>
</dbReference>
<dbReference type="GO" id="GO:0004674">
    <property type="term" value="F:protein serine/threonine kinase activity"/>
    <property type="evidence" value="ECO:0007669"/>
    <property type="project" value="TreeGrafter"/>
</dbReference>
<dbReference type="Pfam" id="PF07714">
    <property type="entry name" value="PK_Tyr_Ser-Thr"/>
    <property type="match status" value="1"/>
</dbReference>
<evidence type="ECO:0000313" key="4">
    <source>
        <dbReference type="Proteomes" id="UP000747399"/>
    </source>
</evidence>
<evidence type="ECO:0000313" key="3">
    <source>
        <dbReference type="EMBL" id="GIL50491.1"/>
    </source>
</evidence>
<dbReference type="InterPro" id="IPR000719">
    <property type="entry name" value="Prot_kinase_dom"/>
</dbReference>
<evidence type="ECO:0000259" key="2">
    <source>
        <dbReference type="PROSITE" id="PS50011"/>
    </source>
</evidence>
<comment type="caution">
    <text evidence="3">The sequence shown here is derived from an EMBL/GenBank/DDBJ whole genome shotgun (WGS) entry which is preliminary data.</text>
</comment>
<dbReference type="InterPro" id="IPR008271">
    <property type="entry name" value="Ser/Thr_kinase_AS"/>
</dbReference>
<dbReference type="Pfam" id="PF00069">
    <property type="entry name" value="Pkinase"/>
    <property type="match status" value="1"/>
</dbReference>
<dbReference type="InterPro" id="IPR051681">
    <property type="entry name" value="Ser/Thr_Kinases-Pseudokinases"/>
</dbReference>
<feature type="compositionally biased region" description="Low complexity" evidence="1">
    <location>
        <begin position="1898"/>
        <end position="1911"/>
    </location>
</feature>
<dbReference type="GO" id="GO:0005524">
    <property type="term" value="F:ATP binding"/>
    <property type="evidence" value="ECO:0007669"/>
    <property type="project" value="InterPro"/>
</dbReference>
<dbReference type="PROSITE" id="PS50011">
    <property type="entry name" value="PROTEIN_KINASE_DOM"/>
    <property type="match status" value="1"/>
</dbReference>
<dbReference type="PANTHER" id="PTHR44329">
    <property type="entry name" value="SERINE/THREONINE-PROTEIN KINASE TNNI3K-RELATED"/>
    <property type="match status" value="1"/>
</dbReference>
<dbReference type="Proteomes" id="UP000747399">
    <property type="component" value="Unassembled WGS sequence"/>
</dbReference>
<dbReference type="SMART" id="SM00220">
    <property type="entry name" value="S_TKc"/>
    <property type="match status" value="1"/>
</dbReference>
<evidence type="ECO:0000256" key="1">
    <source>
        <dbReference type="SAM" id="MobiDB-lite"/>
    </source>
</evidence>
<name>A0A8J4B0N7_9CHLO</name>
<feature type="compositionally biased region" description="Low complexity" evidence="1">
    <location>
        <begin position="1920"/>
        <end position="1930"/>
    </location>
</feature>
<keyword evidence="4" id="KW-1185">Reference proteome</keyword>
<dbReference type="SUPFAM" id="SSF56112">
    <property type="entry name" value="Protein kinase-like (PK-like)"/>
    <property type="match status" value="1"/>
</dbReference>